<dbReference type="EMBL" id="NEVH01000618">
    <property type="protein sequence ID" value="PNF43176.1"/>
    <property type="molecule type" value="Genomic_DNA"/>
</dbReference>
<dbReference type="Gene3D" id="1.20.940.10">
    <property type="entry name" value="Functional domain of the splicing factor Prp18"/>
    <property type="match status" value="1"/>
</dbReference>
<accession>A0A2J7RQR7</accession>
<organism evidence="5 6">
    <name type="scientific">Cryptotermes secundus</name>
    <dbReference type="NCBI Taxonomy" id="105785"/>
    <lineage>
        <taxon>Eukaryota</taxon>
        <taxon>Metazoa</taxon>
        <taxon>Ecdysozoa</taxon>
        <taxon>Arthropoda</taxon>
        <taxon>Hexapoda</taxon>
        <taxon>Insecta</taxon>
        <taxon>Pterygota</taxon>
        <taxon>Neoptera</taxon>
        <taxon>Polyneoptera</taxon>
        <taxon>Dictyoptera</taxon>
        <taxon>Blattodea</taxon>
        <taxon>Blattoidea</taxon>
        <taxon>Termitoidae</taxon>
        <taxon>Kalotermitidae</taxon>
        <taxon>Cryptotermitinae</taxon>
        <taxon>Cryptotermes</taxon>
    </lineage>
</organism>
<dbReference type="Proteomes" id="UP000235965">
    <property type="component" value="Unassembled WGS sequence"/>
</dbReference>
<name>A0A2J7RQR7_9NEOP</name>
<gene>
    <name evidence="5" type="ORF">B7P43_G15651</name>
</gene>
<dbReference type="AlphaFoldDB" id="A0A2J7RQR7"/>
<feature type="region of interest" description="Disordered" evidence="4">
    <location>
        <begin position="124"/>
        <end position="155"/>
    </location>
</feature>
<keyword evidence="3" id="KW-0677">Repeat</keyword>
<feature type="compositionally biased region" description="Basic and acidic residues" evidence="4">
    <location>
        <begin position="146"/>
        <end position="155"/>
    </location>
</feature>
<dbReference type="PANTHER" id="PTHR13923">
    <property type="entry name" value="SEC31-RELATED PROTEIN"/>
    <property type="match status" value="1"/>
</dbReference>
<evidence type="ECO:0008006" key="7">
    <source>
        <dbReference type="Google" id="ProtNLM"/>
    </source>
</evidence>
<dbReference type="GO" id="GO:0070971">
    <property type="term" value="C:endoplasmic reticulum exit site"/>
    <property type="evidence" value="ECO:0007669"/>
    <property type="project" value="TreeGrafter"/>
</dbReference>
<reference evidence="5 6" key="1">
    <citation type="submission" date="2017-12" db="EMBL/GenBank/DDBJ databases">
        <title>Hemimetabolous genomes reveal molecular basis of termite eusociality.</title>
        <authorList>
            <person name="Harrison M.C."/>
            <person name="Jongepier E."/>
            <person name="Robertson H.M."/>
            <person name="Arning N."/>
            <person name="Bitard-Feildel T."/>
            <person name="Chao H."/>
            <person name="Childers C.P."/>
            <person name="Dinh H."/>
            <person name="Doddapaneni H."/>
            <person name="Dugan S."/>
            <person name="Gowin J."/>
            <person name="Greiner C."/>
            <person name="Han Y."/>
            <person name="Hu H."/>
            <person name="Hughes D.S.T."/>
            <person name="Huylmans A.-K."/>
            <person name="Kemena C."/>
            <person name="Kremer L.P.M."/>
            <person name="Lee S.L."/>
            <person name="Lopez-Ezquerra A."/>
            <person name="Mallet L."/>
            <person name="Monroy-Kuhn J.M."/>
            <person name="Moser A."/>
            <person name="Murali S.C."/>
            <person name="Muzny D.M."/>
            <person name="Otani S."/>
            <person name="Piulachs M.-D."/>
            <person name="Poelchau M."/>
            <person name="Qu J."/>
            <person name="Schaub F."/>
            <person name="Wada-Katsumata A."/>
            <person name="Worley K.C."/>
            <person name="Xie Q."/>
            <person name="Ylla G."/>
            <person name="Poulsen M."/>
            <person name="Gibbs R.A."/>
            <person name="Schal C."/>
            <person name="Richards S."/>
            <person name="Belles X."/>
            <person name="Korb J."/>
            <person name="Bornberg-Bauer E."/>
        </authorList>
    </citation>
    <scope>NUCLEOTIDE SEQUENCE [LARGE SCALE GENOMIC DNA]</scope>
    <source>
        <tissue evidence="5">Whole body</tissue>
    </source>
</reference>
<dbReference type="OrthoDB" id="542917at2759"/>
<evidence type="ECO:0000256" key="2">
    <source>
        <dbReference type="ARBA" id="ARBA00022574"/>
    </source>
</evidence>
<dbReference type="GO" id="GO:0090110">
    <property type="term" value="P:COPII-coated vesicle cargo loading"/>
    <property type="evidence" value="ECO:0007669"/>
    <property type="project" value="TreeGrafter"/>
</dbReference>
<keyword evidence="6" id="KW-1185">Reference proteome</keyword>
<evidence type="ECO:0000256" key="3">
    <source>
        <dbReference type="ARBA" id="ARBA00022737"/>
    </source>
</evidence>
<keyword evidence="1" id="KW-0813">Transport</keyword>
<feature type="region of interest" description="Disordered" evidence="4">
    <location>
        <begin position="1"/>
        <end position="97"/>
    </location>
</feature>
<evidence type="ECO:0000313" key="6">
    <source>
        <dbReference type="Proteomes" id="UP000235965"/>
    </source>
</evidence>
<keyword evidence="2" id="KW-0853">WD repeat</keyword>
<feature type="compositionally biased region" description="Low complexity" evidence="4">
    <location>
        <begin position="124"/>
        <end position="145"/>
    </location>
</feature>
<proteinExistence type="predicted"/>
<dbReference type="FunFam" id="1.20.940.10:FF:000001">
    <property type="entry name" value="Protein transport protein Sec31A isoform A"/>
    <property type="match status" value="1"/>
</dbReference>
<protein>
    <recommendedName>
        <fullName evidence="7">SRA1/Sec31 domain-containing protein</fullName>
    </recommendedName>
</protein>
<dbReference type="InterPro" id="IPR040251">
    <property type="entry name" value="SEC31-like"/>
</dbReference>
<dbReference type="PANTHER" id="PTHR13923:SF11">
    <property type="entry name" value="SECRETORY 31, ISOFORM D"/>
    <property type="match status" value="1"/>
</dbReference>
<evidence type="ECO:0000256" key="4">
    <source>
        <dbReference type="SAM" id="MobiDB-lite"/>
    </source>
</evidence>
<sequence>MYPPGFNTAPVPNNPALPPYPNQPANTRYPSADVYNPADSVNAQPGGVPPSVPPANAPPAWNDPPVLKNSSRTQPKADYMPQTPITHPLYGAAPQEPAPPMMPNMAVNGGYVDPLVGAPYQPQQLYPQQQQQQQYSSPVAPAKVAEPPKPKGPIPEEHMYLQTVFEELRNRCTCAASNPQLKRKLEDVSRKLESLYDALRESKLSPTTLQGLHQIVQMVQIGDYTGGLSLHTQLVSGSDFSQIASFMPGLKVLLQSALQLQVYLQ</sequence>
<comment type="caution">
    <text evidence="5">The sequence shown here is derived from an EMBL/GenBank/DDBJ whole genome shotgun (WGS) entry which is preliminary data.</text>
</comment>
<evidence type="ECO:0000256" key="1">
    <source>
        <dbReference type="ARBA" id="ARBA00022448"/>
    </source>
</evidence>
<dbReference type="GO" id="GO:0030127">
    <property type="term" value="C:COPII vesicle coat"/>
    <property type="evidence" value="ECO:0007669"/>
    <property type="project" value="TreeGrafter"/>
</dbReference>
<feature type="compositionally biased region" description="Pro residues" evidence="4">
    <location>
        <begin position="47"/>
        <end position="57"/>
    </location>
</feature>
<evidence type="ECO:0000313" key="5">
    <source>
        <dbReference type="EMBL" id="PNF43176.1"/>
    </source>
</evidence>
<dbReference type="GO" id="GO:0005198">
    <property type="term" value="F:structural molecule activity"/>
    <property type="evidence" value="ECO:0007669"/>
    <property type="project" value="TreeGrafter"/>
</dbReference>
<dbReference type="GO" id="GO:0007029">
    <property type="term" value="P:endoplasmic reticulum organization"/>
    <property type="evidence" value="ECO:0007669"/>
    <property type="project" value="TreeGrafter"/>
</dbReference>
<feature type="compositionally biased region" description="Pro residues" evidence="4">
    <location>
        <begin position="12"/>
        <end position="22"/>
    </location>
</feature>